<evidence type="ECO:0000256" key="1">
    <source>
        <dbReference type="SAM" id="MobiDB-lite"/>
    </source>
</evidence>
<reference evidence="2 3" key="1">
    <citation type="submission" date="2016-10" db="EMBL/GenBank/DDBJ databases">
        <authorList>
            <person name="de Groot N.N."/>
        </authorList>
    </citation>
    <scope>NUCLEOTIDE SEQUENCE [LARGE SCALE GENOMIC DNA]</scope>
    <source>
        <strain evidence="2 3">DSM 23995</strain>
    </source>
</reference>
<keyword evidence="3" id="KW-1185">Reference proteome</keyword>
<dbReference type="AlphaFoldDB" id="A0A1I2E3U2"/>
<proteinExistence type="predicted"/>
<accession>A0A1I2E3U2</accession>
<dbReference type="Proteomes" id="UP000199516">
    <property type="component" value="Unassembled WGS sequence"/>
</dbReference>
<protein>
    <submittedName>
        <fullName evidence="2">Uncharacterized protein</fullName>
    </submittedName>
</protein>
<organism evidence="2 3">
    <name type="scientific">Alteribacillus iranensis</name>
    <dbReference type="NCBI Taxonomy" id="930128"/>
    <lineage>
        <taxon>Bacteria</taxon>
        <taxon>Bacillati</taxon>
        <taxon>Bacillota</taxon>
        <taxon>Bacilli</taxon>
        <taxon>Bacillales</taxon>
        <taxon>Bacillaceae</taxon>
        <taxon>Alteribacillus</taxon>
    </lineage>
</organism>
<feature type="region of interest" description="Disordered" evidence="1">
    <location>
        <begin position="85"/>
        <end position="104"/>
    </location>
</feature>
<gene>
    <name evidence="2" type="ORF">SAMN05192532_10589</name>
</gene>
<dbReference type="EMBL" id="FONT01000005">
    <property type="protein sequence ID" value="SFE87612.1"/>
    <property type="molecule type" value="Genomic_DNA"/>
</dbReference>
<sequence length="104" mass="12056">MNKFIILTNKEDYQTILENEGLHIVETYDYYFFDQLKAKYSIAQVLSDDIKITLVEEKNGKSYINHIPIKFFESFETIEGAQEELGELSGPDSDFSHLKLAANR</sequence>
<dbReference type="RefSeq" id="WP_091662017.1">
    <property type="nucleotide sequence ID" value="NZ_FONT01000005.1"/>
</dbReference>
<dbReference type="STRING" id="930128.SAMN05192532_10589"/>
<dbReference type="OrthoDB" id="2866001at2"/>
<name>A0A1I2E3U2_9BACI</name>
<evidence type="ECO:0000313" key="2">
    <source>
        <dbReference type="EMBL" id="SFE87612.1"/>
    </source>
</evidence>
<evidence type="ECO:0000313" key="3">
    <source>
        <dbReference type="Proteomes" id="UP000199516"/>
    </source>
</evidence>